<dbReference type="EMBL" id="JAHRHJ020000004">
    <property type="protein sequence ID" value="KAH9320144.1"/>
    <property type="molecule type" value="Genomic_DNA"/>
</dbReference>
<evidence type="ECO:0000313" key="1">
    <source>
        <dbReference type="EMBL" id="KAH9320144.1"/>
    </source>
</evidence>
<name>A0AA38GEP1_TAXCH</name>
<evidence type="ECO:0000313" key="2">
    <source>
        <dbReference type="Proteomes" id="UP000824469"/>
    </source>
</evidence>
<organism evidence="1 2">
    <name type="scientific">Taxus chinensis</name>
    <name type="common">Chinese yew</name>
    <name type="synonym">Taxus wallichiana var. chinensis</name>
    <dbReference type="NCBI Taxonomy" id="29808"/>
    <lineage>
        <taxon>Eukaryota</taxon>
        <taxon>Viridiplantae</taxon>
        <taxon>Streptophyta</taxon>
        <taxon>Embryophyta</taxon>
        <taxon>Tracheophyta</taxon>
        <taxon>Spermatophyta</taxon>
        <taxon>Pinopsida</taxon>
        <taxon>Pinidae</taxon>
        <taxon>Conifers II</taxon>
        <taxon>Cupressales</taxon>
        <taxon>Taxaceae</taxon>
        <taxon>Taxus</taxon>
    </lineage>
</organism>
<sequence length="138" mass="14677">TCIKIEFRVGVSEVVEIYVVEMGAVGIDVKVSDVDAIGVFDEGLDVIDWDVMITCIVEMIVDIGGVDVVVGVFDVDVGEGTNVRDVGIGVYINGAKINAKDEFIVIDWGMIEADEVGGIIKVDVYVLRVGEGIGIGKV</sequence>
<feature type="non-terminal residue" evidence="1">
    <location>
        <position position="138"/>
    </location>
</feature>
<accession>A0AA38GEP1</accession>
<keyword evidence="2" id="KW-1185">Reference proteome</keyword>
<proteinExistence type="predicted"/>
<feature type="non-terminal residue" evidence="1">
    <location>
        <position position="1"/>
    </location>
</feature>
<dbReference type="AlphaFoldDB" id="A0AA38GEP1"/>
<comment type="caution">
    <text evidence="1">The sequence shown here is derived from an EMBL/GenBank/DDBJ whole genome shotgun (WGS) entry which is preliminary data.</text>
</comment>
<reference evidence="1 2" key="1">
    <citation type="journal article" date="2021" name="Nat. Plants">
        <title>The Taxus genome provides insights into paclitaxel biosynthesis.</title>
        <authorList>
            <person name="Xiong X."/>
            <person name="Gou J."/>
            <person name="Liao Q."/>
            <person name="Li Y."/>
            <person name="Zhou Q."/>
            <person name="Bi G."/>
            <person name="Li C."/>
            <person name="Du R."/>
            <person name="Wang X."/>
            <person name="Sun T."/>
            <person name="Guo L."/>
            <person name="Liang H."/>
            <person name="Lu P."/>
            <person name="Wu Y."/>
            <person name="Zhang Z."/>
            <person name="Ro D.K."/>
            <person name="Shang Y."/>
            <person name="Huang S."/>
            <person name="Yan J."/>
        </authorList>
    </citation>
    <scope>NUCLEOTIDE SEQUENCE [LARGE SCALE GENOMIC DNA]</scope>
    <source>
        <strain evidence="1">Ta-2019</strain>
    </source>
</reference>
<gene>
    <name evidence="1" type="ORF">KI387_021913</name>
</gene>
<protein>
    <submittedName>
        <fullName evidence="1">Uncharacterized protein</fullName>
    </submittedName>
</protein>
<dbReference type="Proteomes" id="UP000824469">
    <property type="component" value="Unassembled WGS sequence"/>
</dbReference>